<reference evidence="4" key="1">
    <citation type="submission" date="2020-06" db="EMBL/GenBank/DDBJ databases">
        <title>Draft genomic sequecing of Geomonas sp. Red745.</title>
        <authorList>
            <person name="Itoh H."/>
            <person name="Xu Z.X."/>
            <person name="Ushijima N."/>
            <person name="Masuda Y."/>
            <person name="Shiratori Y."/>
            <person name="Senoo K."/>
        </authorList>
    </citation>
    <scope>NUCLEOTIDE SEQUENCE [LARGE SCALE GENOMIC DNA]</scope>
    <source>
        <strain evidence="4">Red745</strain>
    </source>
</reference>
<dbReference type="AlphaFoldDB" id="A0A6V8NBI8"/>
<accession>A0A6V8NBI8</accession>
<evidence type="ECO:0000313" key="3">
    <source>
        <dbReference type="EMBL" id="GFO68589.1"/>
    </source>
</evidence>
<gene>
    <name evidence="3" type="ORF">GMLC_21680</name>
</gene>
<keyword evidence="4" id="KW-1185">Reference proteome</keyword>
<feature type="coiled-coil region" evidence="1">
    <location>
        <begin position="208"/>
        <end position="235"/>
    </location>
</feature>
<dbReference type="EMBL" id="BLXZ01000004">
    <property type="protein sequence ID" value="GFO68589.1"/>
    <property type="molecule type" value="Genomic_DNA"/>
</dbReference>
<organism evidence="3 4">
    <name type="scientific">Geomonas limicola</name>
    <dbReference type="NCBI Taxonomy" id="2740186"/>
    <lineage>
        <taxon>Bacteria</taxon>
        <taxon>Pseudomonadati</taxon>
        <taxon>Thermodesulfobacteriota</taxon>
        <taxon>Desulfuromonadia</taxon>
        <taxon>Geobacterales</taxon>
        <taxon>Geobacteraceae</taxon>
        <taxon>Geomonas</taxon>
    </lineage>
</organism>
<feature type="domain" description="GIY-YIG" evidence="2">
    <location>
        <begin position="46"/>
        <end position="144"/>
    </location>
</feature>
<sequence length="238" mass="27372">MPGPPKSDATHKPPFETEELRQKLAEFLDMEVEVPGSKAKKKVGNFQFGIYAFFDYDKEPIYVGQTNEQIRTRIRRHLTNQRTDAVAMNVLDPFEVYQIEVWPLPELEGKDSKDAAAKKILNALEYQIFVKLREESSFKAVLNEKEPGKPDFEVEIPHSYKGIVVSDEVFAIRNHPDVRIARRASTLSRLAQIISERQVQRGLRNTLLTQATRLRALTERRLRGLEEKAKKQGAEPEE</sequence>
<dbReference type="InterPro" id="IPR000305">
    <property type="entry name" value="GIY-YIG_endonuc"/>
</dbReference>
<dbReference type="PROSITE" id="PS50164">
    <property type="entry name" value="GIY_YIG"/>
    <property type="match status" value="1"/>
</dbReference>
<protein>
    <recommendedName>
        <fullName evidence="2">GIY-YIG domain-containing protein</fullName>
    </recommendedName>
</protein>
<evidence type="ECO:0000259" key="2">
    <source>
        <dbReference type="PROSITE" id="PS50164"/>
    </source>
</evidence>
<evidence type="ECO:0000256" key="1">
    <source>
        <dbReference type="SAM" id="Coils"/>
    </source>
</evidence>
<dbReference type="Pfam" id="PF01541">
    <property type="entry name" value="GIY-YIG"/>
    <property type="match status" value="1"/>
</dbReference>
<proteinExistence type="predicted"/>
<comment type="caution">
    <text evidence="3">The sequence shown here is derived from an EMBL/GenBank/DDBJ whole genome shotgun (WGS) entry which is preliminary data.</text>
</comment>
<dbReference type="Proteomes" id="UP000587586">
    <property type="component" value="Unassembled WGS sequence"/>
</dbReference>
<evidence type="ECO:0000313" key="4">
    <source>
        <dbReference type="Proteomes" id="UP000587586"/>
    </source>
</evidence>
<name>A0A6V8NBI8_9BACT</name>
<dbReference type="CDD" id="cd00719">
    <property type="entry name" value="GIY-YIG_SF"/>
    <property type="match status" value="1"/>
</dbReference>
<keyword evidence="1" id="KW-0175">Coiled coil</keyword>